<reference evidence="3 4" key="1">
    <citation type="journal article" date="2019" name="Nat. Plants">
        <title>Stout camphor tree genome fills gaps in understanding of flowering plant genome evolution.</title>
        <authorList>
            <person name="Chaw S.M."/>
            <person name="Liu Y.C."/>
            <person name="Wu Y.W."/>
            <person name="Wang H.Y."/>
            <person name="Lin C.I."/>
            <person name="Wu C.S."/>
            <person name="Ke H.M."/>
            <person name="Chang L.Y."/>
            <person name="Hsu C.Y."/>
            <person name="Yang H.T."/>
            <person name="Sudianto E."/>
            <person name="Hsu M.H."/>
            <person name="Wu K.P."/>
            <person name="Wang L.N."/>
            <person name="Leebens-Mack J.H."/>
            <person name="Tsai I.J."/>
        </authorList>
    </citation>
    <scope>NUCLEOTIDE SEQUENCE [LARGE SCALE GENOMIC DNA]</scope>
    <source>
        <strain evidence="4">cv. Chaw 1501</strain>
        <tissue evidence="3">Young leaves</tissue>
    </source>
</reference>
<evidence type="ECO:0000313" key="3">
    <source>
        <dbReference type="EMBL" id="RWR76230.1"/>
    </source>
</evidence>
<comment type="caution">
    <text evidence="3">The sequence shown here is derived from an EMBL/GenBank/DDBJ whole genome shotgun (WGS) entry which is preliminary data.</text>
</comment>
<name>A0A3S3M349_9MAGN</name>
<dbReference type="PROSITE" id="PS51375">
    <property type="entry name" value="PPR"/>
    <property type="match status" value="1"/>
</dbReference>
<dbReference type="EMBL" id="QPKB01000002">
    <property type="protein sequence ID" value="RWR76230.1"/>
    <property type="molecule type" value="Genomic_DNA"/>
</dbReference>
<dbReference type="InterPro" id="IPR046960">
    <property type="entry name" value="PPR_At4g14850-like_plant"/>
</dbReference>
<protein>
    <submittedName>
        <fullName evidence="3">Pentatricopeptide repeat-containing protein</fullName>
    </submittedName>
</protein>
<dbReference type="GO" id="GO:0009451">
    <property type="term" value="P:RNA modification"/>
    <property type="evidence" value="ECO:0007669"/>
    <property type="project" value="InterPro"/>
</dbReference>
<feature type="repeat" description="PPR" evidence="2">
    <location>
        <begin position="22"/>
        <end position="56"/>
    </location>
</feature>
<gene>
    <name evidence="3" type="ORF">CKAN_00466000</name>
</gene>
<dbReference type="NCBIfam" id="TIGR00756">
    <property type="entry name" value="PPR"/>
    <property type="match status" value="1"/>
</dbReference>
<evidence type="ECO:0000313" key="4">
    <source>
        <dbReference type="Proteomes" id="UP000283530"/>
    </source>
</evidence>
<evidence type="ECO:0000256" key="2">
    <source>
        <dbReference type="PROSITE-ProRule" id="PRU00708"/>
    </source>
</evidence>
<sequence>MYTNCGCIEESYQLFKRIGVRSITSWNGLVVGFAQHGNAEEALHILRMMRHLGVQPDGITFIGALWLSV</sequence>
<keyword evidence="1" id="KW-0677">Repeat</keyword>
<dbReference type="AlphaFoldDB" id="A0A3S3M349"/>
<organism evidence="3 4">
    <name type="scientific">Cinnamomum micranthum f. kanehirae</name>
    <dbReference type="NCBI Taxonomy" id="337451"/>
    <lineage>
        <taxon>Eukaryota</taxon>
        <taxon>Viridiplantae</taxon>
        <taxon>Streptophyta</taxon>
        <taxon>Embryophyta</taxon>
        <taxon>Tracheophyta</taxon>
        <taxon>Spermatophyta</taxon>
        <taxon>Magnoliopsida</taxon>
        <taxon>Magnoliidae</taxon>
        <taxon>Laurales</taxon>
        <taxon>Lauraceae</taxon>
        <taxon>Cinnamomum</taxon>
    </lineage>
</organism>
<evidence type="ECO:0000256" key="1">
    <source>
        <dbReference type="ARBA" id="ARBA00022737"/>
    </source>
</evidence>
<dbReference type="OrthoDB" id="1622023at2759"/>
<accession>A0A3S3M349</accession>
<keyword evidence="4" id="KW-1185">Reference proteome</keyword>
<dbReference type="Pfam" id="PF01535">
    <property type="entry name" value="PPR"/>
    <property type="match status" value="1"/>
</dbReference>
<dbReference type="GO" id="GO:0003723">
    <property type="term" value="F:RNA binding"/>
    <property type="evidence" value="ECO:0007669"/>
    <property type="project" value="InterPro"/>
</dbReference>
<dbReference type="InterPro" id="IPR011990">
    <property type="entry name" value="TPR-like_helical_dom_sf"/>
</dbReference>
<dbReference type="InterPro" id="IPR002885">
    <property type="entry name" value="PPR_rpt"/>
</dbReference>
<proteinExistence type="predicted"/>
<dbReference type="STRING" id="337451.A0A3S3M349"/>
<dbReference type="Gene3D" id="1.25.40.10">
    <property type="entry name" value="Tetratricopeptide repeat domain"/>
    <property type="match status" value="1"/>
</dbReference>
<dbReference type="PANTHER" id="PTHR47926">
    <property type="entry name" value="PENTATRICOPEPTIDE REPEAT-CONTAINING PROTEIN"/>
    <property type="match status" value="1"/>
</dbReference>
<dbReference type="Proteomes" id="UP000283530">
    <property type="component" value="Unassembled WGS sequence"/>
</dbReference>